<reference evidence="1" key="1">
    <citation type="submission" date="2021-04" db="EMBL/GenBank/DDBJ databases">
        <authorList>
            <person name="Ulbrich M."/>
            <person name="Aldana K.S."/>
            <person name="Brown J.W."/>
            <person name="Campbell D.M."/>
            <person name="Chai A.E."/>
            <person name="Dalson K.A."/>
            <person name="Dembinski E."/>
            <person name="Gomez D.E."/>
            <person name="Gupta K."/>
            <person name="Guyot M."/>
            <person name="Hocutt K.M."/>
            <person name="Holsinger J.M."/>
            <person name="Ibarra L.A."/>
            <person name="Jeon T.-Y."/>
            <person name="Mackenzie M."/>
            <person name="Marquez I.-P.P."/>
            <person name="Mathenge R.W."/>
            <person name="Mo B.F."/>
            <person name="Nelson S."/>
            <person name="Zepeda J."/>
            <person name="Zhang L.J."/>
            <person name="Ngo R."/>
            <person name="Tse V.Y."/>
            <person name="Garlena R.A."/>
            <person name="Russell D.A."/>
            <person name="Pope W.H."/>
            <person name="Jacobs-Sera D."/>
            <person name="Hatfull G.F."/>
            <person name="Reddi K."/>
            <person name="Moberg-Parker J."/>
            <person name="Freise A.C."/>
        </authorList>
    </citation>
    <scope>NUCLEOTIDE SEQUENCE</scope>
</reference>
<sequence length="292" mass="31212">MAQVALSLIAPSGVELKLASSPWDAGAFRVMDGTQGLGLPRQHAAFTESAGDGRRVGSIRTSGRTITLALGIFEDSREAVAARLDALGDAVMSVDGKPLPKLRATYQDGTAREIEFVLAGGGEEGLTALGELTARPLLTLECPTAYFTDTQYRDFTVAQTNDGITFLESLPRAYLQPSDAFGEVTVDNPGKVPSWVEWELRGPFTRVEASLNGEGWAFEDPLAAGEVVTITKTAAGITVTDATGASRYGSLSDVPRFFQLQPGKSTVSVDVDGTTVDTRVIGRYKPRYRQVF</sequence>
<evidence type="ECO:0000313" key="1">
    <source>
        <dbReference type="EMBL" id="QWY81838.1"/>
    </source>
</evidence>
<accession>A0A8F3E897</accession>
<organism evidence="1 2">
    <name type="scientific">Microbacterium phage Honk</name>
    <dbReference type="NCBI Taxonomy" id="2836095"/>
    <lineage>
        <taxon>Viruses</taxon>
        <taxon>Duplodnaviria</taxon>
        <taxon>Heunggongvirae</taxon>
        <taxon>Uroviricota</taxon>
        <taxon>Caudoviricetes</taxon>
        <taxon>Casidaviridae</taxon>
        <taxon>Honkvirus</taxon>
        <taxon>Honkvirus honk</taxon>
    </lineage>
</organism>
<proteinExistence type="predicted"/>
<gene>
    <name evidence="1" type="primary">15</name>
    <name evidence="1" type="ORF">SEA_HONK_15</name>
</gene>
<dbReference type="EMBL" id="MW862981">
    <property type="protein sequence ID" value="QWY81838.1"/>
    <property type="molecule type" value="Genomic_DNA"/>
</dbReference>
<dbReference type="Proteomes" id="UP000693682">
    <property type="component" value="Segment"/>
</dbReference>
<protein>
    <submittedName>
        <fullName evidence="1">Minor tail protein</fullName>
    </submittedName>
</protein>
<evidence type="ECO:0000313" key="2">
    <source>
        <dbReference type="Proteomes" id="UP000693682"/>
    </source>
</evidence>
<name>A0A8F3E897_9CAUD</name>
<keyword evidence="2" id="KW-1185">Reference proteome</keyword>